<evidence type="ECO:0000313" key="1">
    <source>
        <dbReference type="EMBL" id="EHC82794.1"/>
    </source>
</evidence>
<gene>
    <name evidence="1" type="ORF">LTSERUB_4670</name>
</gene>
<organism evidence="1 2">
    <name type="scientific">Salmonella enterica subsp. enterica serovar Rubislaw str. A4-653</name>
    <dbReference type="NCBI Taxonomy" id="913081"/>
    <lineage>
        <taxon>Bacteria</taxon>
        <taxon>Pseudomonadati</taxon>
        <taxon>Pseudomonadota</taxon>
        <taxon>Gammaproteobacteria</taxon>
        <taxon>Enterobacterales</taxon>
        <taxon>Enterobacteriaceae</taxon>
        <taxon>Salmonella</taxon>
    </lineage>
</organism>
<accession>G5QNW7</accession>
<name>G5QNW7_SALRU</name>
<evidence type="ECO:0000313" key="2">
    <source>
        <dbReference type="Proteomes" id="UP000004903"/>
    </source>
</evidence>
<dbReference type="AlphaFoldDB" id="G5QNW7"/>
<protein>
    <submittedName>
        <fullName evidence="1">Uncharacterized protein</fullName>
    </submittedName>
</protein>
<sequence length="29" mass="3229">MIKETLGTRNRTVLAATLAEFLTQLNPLL</sequence>
<dbReference type="EMBL" id="AFCT01001709">
    <property type="protein sequence ID" value="EHC82794.1"/>
    <property type="molecule type" value="Genomic_DNA"/>
</dbReference>
<proteinExistence type="predicted"/>
<dbReference type="Proteomes" id="UP000004903">
    <property type="component" value="Unassembled WGS sequence"/>
</dbReference>
<reference evidence="1 2" key="1">
    <citation type="journal article" date="2011" name="BMC Genomics">
        <title>Genome sequencing reveals diversification of virulence factor content and possible host adaptation in distinct subpopulations of Salmonella enterica.</title>
        <authorList>
            <person name="den Bakker H.C."/>
            <person name="Moreno Switt A.I."/>
            <person name="Govoni G."/>
            <person name="Cummings C.A."/>
            <person name="Ranieri M.L."/>
            <person name="Degoricija L."/>
            <person name="Hoelzer K."/>
            <person name="Rodriguez-Rivera L.D."/>
            <person name="Brown S."/>
            <person name="Bolchacova E."/>
            <person name="Furtado M.R."/>
            <person name="Wiedmann M."/>
        </authorList>
    </citation>
    <scope>NUCLEOTIDE SEQUENCE [LARGE SCALE GENOMIC DNA]</scope>
    <source>
        <strain evidence="1 2">A4-653</strain>
    </source>
</reference>
<comment type="caution">
    <text evidence="1">The sequence shown here is derived from an EMBL/GenBank/DDBJ whole genome shotgun (WGS) entry which is preliminary data.</text>
</comment>